<protein>
    <recommendedName>
        <fullName evidence="4">5-dehydro-4-deoxy-D-glucuronate isomerase</fullName>
        <ecNumber evidence="4">5.3.1.17</ecNumber>
    </recommendedName>
</protein>
<evidence type="ECO:0000256" key="3">
    <source>
        <dbReference type="ARBA" id="ARBA00008086"/>
    </source>
</evidence>
<dbReference type="InterPro" id="IPR014710">
    <property type="entry name" value="RmlC-like_jellyroll"/>
</dbReference>
<dbReference type="UniPathway" id="UPA00545">
    <property type="reaction ID" value="UER00826"/>
</dbReference>
<dbReference type="GO" id="GO:0019698">
    <property type="term" value="P:D-galacturonate catabolic process"/>
    <property type="evidence" value="ECO:0007669"/>
    <property type="project" value="TreeGrafter"/>
</dbReference>
<dbReference type="PANTHER" id="PTHR38461">
    <property type="entry name" value="4-DEOXY-L-THREO-5-HEXOSULOSE-URONATE KETOL-ISOMERASE"/>
    <property type="match status" value="1"/>
</dbReference>
<comment type="similarity">
    <text evidence="3">Belongs to the KduI family.</text>
</comment>
<dbReference type="GO" id="GO:0042840">
    <property type="term" value="P:D-glucuronate catabolic process"/>
    <property type="evidence" value="ECO:0007669"/>
    <property type="project" value="TreeGrafter"/>
</dbReference>
<dbReference type="Proteomes" id="UP000255201">
    <property type="component" value="Unassembled WGS sequence"/>
</dbReference>
<evidence type="ECO:0000313" key="6">
    <source>
        <dbReference type="EMBL" id="STE53572.1"/>
    </source>
</evidence>
<dbReference type="GO" id="GO:0008697">
    <property type="term" value="F:4-deoxy-L-threo-5-hexosulose-uronate ketol-isomerase activity"/>
    <property type="evidence" value="ECO:0007669"/>
    <property type="project" value="UniProtKB-EC"/>
</dbReference>
<dbReference type="AlphaFoldDB" id="A0A376IYQ0"/>
<evidence type="ECO:0000313" key="7">
    <source>
        <dbReference type="Proteomes" id="UP000255201"/>
    </source>
</evidence>
<comment type="pathway">
    <text evidence="2">Glycan metabolism; pectin degradation; 2-dehydro-3-deoxy-D-gluconate from pectin: step 4/5.</text>
</comment>
<evidence type="ECO:0000256" key="2">
    <source>
        <dbReference type="ARBA" id="ARBA00005148"/>
    </source>
</evidence>
<evidence type="ECO:0000256" key="5">
    <source>
        <dbReference type="ARBA" id="ARBA00022833"/>
    </source>
</evidence>
<evidence type="ECO:0000256" key="4">
    <source>
        <dbReference type="ARBA" id="ARBA00012547"/>
    </source>
</evidence>
<dbReference type="InterPro" id="IPR007045">
    <property type="entry name" value="KduI"/>
</dbReference>
<dbReference type="EMBL" id="UFZL01000001">
    <property type="protein sequence ID" value="STE53572.1"/>
    <property type="molecule type" value="Genomic_DNA"/>
</dbReference>
<gene>
    <name evidence="6" type="primary">kduI_1</name>
    <name evidence="6" type="ORF">NCTC10764_00203</name>
</gene>
<name>A0A376IYQ0_ECOLX</name>
<evidence type="ECO:0000256" key="1">
    <source>
        <dbReference type="ARBA" id="ARBA00000552"/>
    </source>
</evidence>
<keyword evidence="6" id="KW-0413">Isomerase</keyword>
<accession>A0A376IYQ0</accession>
<organism evidence="6 7">
    <name type="scientific">Escherichia coli</name>
    <dbReference type="NCBI Taxonomy" id="562"/>
    <lineage>
        <taxon>Bacteria</taxon>
        <taxon>Pseudomonadati</taxon>
        <taxon>Pseudomonadota</taxon>
        <taxon>Gammaproteobacteria</taxon>
        <taxon>Enterobacterales</taxon>
        <taxon>Enterobacteriaceae</taxon>
        <taxon>Escherichia</taxon>
    </lineage>
</organism>
<proteinExistence type="inferred from homology"/>
<sequence length="52" mass="5947">MDVRQSIHSAHAKTLDTQGLRNEFLVEKVFIADEYTMVYSHIDRIIVGGIMP</sequence>
<comment type="catalytic activity">
    <reaction evidence="1">
        <text>5-dehydro-4-deoxy-D-glucuronate = 3-deoxy-D-glycero-2,5-hexodiulosonate</text>
        <dbReference type="Rhea" id="RHEA:23896"/>
        <dbReference type="ChEBI" id="CHEBI:17117"/>
        <dbReference type="ChEBI" id="CHEBI:29071"/>
        <dbReference type="EC" id="5.3.1.17"/>
    </reaction>
</comment>
<dbReference type="PANTHER" id="PTHR38461:SF1">
    <property type="entry name" value="4-DEOXY-L-THREO-5-HEXOSULOSE-URONATE KETOL-ISOMERASE"/>
    <property type="match status" value="1"/>
</dbReference>
<dbReference type="SUPFAM" id="SSF51182">
    <property type="entry name" value="RmlC-like cupins"/>
    <property type="match status" value="1"/>
</dbReference>
<dbReference type="InterPro" id="IPR011051">
    <property type="entry name" value="RmlC_Cupin_sf"/>
</dbReference>
<dbReference type="GO" id="GO:0046872">
    <property type="term" value="F:metal ion binding"/>
    <property type="evidence" value="ECO:0007669"/>
    <property type="project" value="TreeGrafter"/>
</dbReference>
<reference evidence="6 7" key="1">
    <citation type="submission" date="2018-06" db="EMBL/GenBank/DDBJ databases">
        <authorList>
            <consortium name="Pathogen Informatics"/>
            <person name="Doyle S."/>
        </authorList>
    </citation>
    <scope>NUCLEOTIDE SEQUENCE [LARGE SCALE GENOMIC DNA]</scope>
    <source>
        <strain evidence="6 7">NCTC10764</strain>
    </source>
</reference>
<keyword evidence="5" id="KW-0862">Zinc</keyword>
<dbReference type="Gene3D" id="2.60.120.10">
    <property type="entry name" value="Jelly Rolls"/>
    <property type="match status" value="1"/>
</dbReference>
<dbReference type="GO" id="GO:0045490">
    <property type="term" value="P:pectin catabolic process"/>
    <property type="evidence" value="ECO:0007669"/>
    <property type="project" value="UniProtKB-UniPathway"/>
</dbReference>
<dbReference type="EC" id="5.3.1.17" evidence="4"/>